<feature type="compositionally biased region" description="Basic and acidic residues" evidence="2">
    <location>
        <begin position="529"/>
        <end position="538"/>
    </location>
</feature>
<dbReference type="PANTHER" id="PTHR11138:SF5">
    <property type="entry name" value="METHIONYL-TRNA FORMYLTRANSFERASE, MITOCHONDRIAL"/>
    <property type="match status" value="1"/>
</dbReference>
<evidence type="ECO:0000259" key="3">
    <source>
        <dbReference type="Pfam" id="PF00551"/>
    </source>
</evidence>
<sequence>MTWLALRPAAFARAPFGLTCRPGLRPYSAAAGAAGVSDPLRILFCGSDDFSCAALDALDAERRRNPGLIESLDVVVRPGKLSGRGMKKIREVPLKSLAERLQLPIHERDTFTGWQPPKAINLIVAVSFGLFVPPRLLNQAKYGGLNLHPSFLPDFHGAAPLQHTLLQRRTQTGVTLQTLHPESFDHGAVISYTAPIPIPENCTTRDLHDLVTPLAAETLVDSLRRGLHVPRVKDISWRPTPEEVARQPLTHASKVTSHDRQMDWRSWSADEVLLRRRVLGPVWCAAFHHESETVKRIQFGDAEVVVEPPDLMEQYYRRCALRRENNPASDDFPDEVRDVRMVSWVWMPRGTTEEPESWESSPKPYFMDEDGKSILIATPGGEGCLKLSTVTVEGGRPRAAASVVEEFSEVVKDEDDGHGPGKGNGWLTWVGTAIVALILGDIATSRHCYIGLLKPKDLADLLDHPTALPFAPASPGDVKAVMDLLDDFDSAVVQFSDSSEGDSPLSVYYLPGEGLFPRIHSLKDQSGQQEKKEERSDGRILPCSPGAQLLGQPKKQCEKPATALIANQTRELAGSSSLPVEKPSTPIFGRSAAPKPAQKGLADPFPIRASRTPPITRSNAPSLSDCSETVRSQPRTHQAGLLYLRGFLSEMEQSQSAGSDGEYDLRLPSLRSPSWSPLTEPPTSPVEPMDDIIGEGVVHHQSPSPEPVSTAGKQERPQTPAPEITGRKRVDSRSHRTPPPRTCKKSNPRTSQRRTRGKNGRMHNNRQGRQRAAPSRWSPVALWSPNRKASFHYDVQQRIAAATQGTHIDNGLLNVPVDYFDI</sequence>
<feature type="compositionally biased region" description="Polar residues" evidence="2">
    <location>
        <begin position="613"/>
        <end position="635"/>
    </location>
</feature>
<evidence type="ECO:0000256" key="1">
    <source>
        <dbReference type="ARBA" id="ARBA00012261"/>
    </source>
</evidence>
<feature type="compositionally biased region" description="Basic and acidic residues" evidence="2">
    <location>
        <begin position="725"/>
        <end position="734"/>
    </location>
</feature>
<dbReference type="InterPro" id="IPR036477">
    <property type="entry name" value="Formyl_transf_N_sf"/>
</dbReference>
<evidence type="ECO:0000256" key="2">
    <source>
        <dbReference type="SAM" id="MobiDB-lite"/>
    </source>
</evidence>
<feature type="region of interest" description="Disordered" evidence="2">
    <location>
        <begin position="671"/>
        <end position="690"/>
    </location>
</feature>
<keyword evidence="5" id="KW-1185">Reference proteome</keyword>
<feature type="region of interest" description="Disordered" evidence="2">
    <location>
        <begin position="570"/>
        <end position="635"/>
    </location>
</feature>
<proteinExistence type="predicted"/>
<reference evidence="4 5" key="1">
    <citation type="journal article" date="2019" name="PLoS ONE">
        <title>Comparative genome analysis indicates high evolutionary potential of pathogenicity genes in Colletotrichum tanaceti.</title>
        <authorList>
            <person name="Lelwala R.V."/>
            <person name="Korhonen P.K."/>
            <person name="Young N.D."/>
            <person name="Scott J.B."/>
            <person name="Ades P.A."/>
            <person name="Gasser R.B."/>
            <person name="Taylor P.W.J."/>
        </authorList>
    </citation>
    <scope>NUCLEOTIDE SEQUENCE [LARGE SCALE GENOMIC DNA]</scope>
    <source>
        <strain evidence="4">BRIP57314</strain>
    </source>
</reference>
<dbReference type="InterPro" id="IPR002376">
    <property type="entry name" value="Formyl_transf_N"/>
</dbReference>
<dbReference type="STRING" id="1306861.A0A4U6X6T2"/>
<dbReference type="Pfam" id="PF00551">
    <property type="entry name" value="Formyl_trans_N"/>
    <property type="match status" value="1"/>
</dbReference>
<feature type="compositionally biased region" description="Basic residues" evidence="2">
    <location>
        <begin position="735"/>
        <end position="769"/>
    </location>
</feature>
<dbReference type="Gene3D" id="3.40.50.12230">
    <property type="match status" value="1"/>
</dbReference>
<dbReference type="Proteomes" id="UP000310108">
    <property type="component" value="Unassembled WGS sequence"/>
</dbReference>
<dbReference type="PANTHER" id="PTHR11138">
    <property type="entry name" value="METHIONYL-TRNA FORMYLTRANSFERASE"/>
    <property type="match status" value="1"/>
</dbReference>
<dbReference type="InterPro" id="IPR041711">
    <property type="entry name" value="Met-tRNA-FMT_N"/>
</dbReference>
<dbReference type="EMBL" id="PJEX01000342">
    <property type="protein sequence ID" value="TKW51015.1"/>
    <property type="molecule type" value="Genomic_DNA"/>
</dbReference>
<accession>A0A4U6X6T2</accession>
<feature type="region of interest" description="Disordered" evidence="2">
    <location>
        <begin position="696"/>
        <end position="776"/>
    </location>
</feature>
<dbReference type="SUPFAM" id="SSF53328">
    <property type="entry name" value="Formyltransferase"/>
    <property type="match status" value="1"/>
</dbReference>
<feature type="domain" description="Formyl transferase N-terminal" evidence="3">
    <location>
        <begin position="41"/>
        <end position="221"/>
    </location>
</feature>
<name>A0A4U6X6T2_9PEZI</name>
<dbReference type="GO" id="GO:0004479">
    <property type="term" value="F:methionyl-tRNA formyltransferase activity"/>
    <property type="evidence" value="ECO:0007669"/>
    <property type="project" value="UniProtKB-EC"/>
</dbReference>
<organism evidence="4 5">
    <name type="scientific">Colletotrichum tanaceti</name>
    <dbReference type="NCBI Taxonomy" id="1306861"/>
    <lineage>
        <taxon>Eukaryota</taxon>
        <taxon>Fungi</taxon>
        <taxon>Dikarya</taxon>
        <taxon>Ascomycota</taxon>
        <taxon>Pezizomycotina</taxon>
        <taxon>Sordariomycetes</taxon>
        <taxon>Hypocreomycetidae</taxon>
        <taxon>Glomerellales</taxon>
        <taxon>Glomerellaceae</taxon>
        <taxon>Colletotrichum</taxon>
        <taxon>Colletotrichum destructivum species complex</taxon>
    </lineage>
</organism>
<gene>
    <name evidence="4" type="primary">FMT1</name>
    <name evidence="4" type="ORF">CTA1_2535</name>
</gene>
<feature type="region of interest" description="Disordered" evidence="2">
    <location>
        <begin position="523"/>
        <end position="554"/>
    </location>
</feature>
<protein>
    <recommendedName>
        <fullName evidence="1">methionyl-tRNA formyltransferase</fullName>
        <ecNumber evidence="1">2.1.2.9</ecNumber>
    </recommendedName>
</protein>
<dbReference type="AlphaFoldDB" id="A0A4U6X6T2"/>
<dbReference type="EC" id="2.1.2.9" evidence="1"/>
<comment type="caution">
    <text evidence="4">The sequence shown here is derived from an EMBL/GenBank/DDBJ whole genome shotgun (WGS) entry which is preliminary data.</text>
</comment>
<evidence type="ECO:0000313" key="5">
    <source>
        <dbReference type="Proteomes" id="UP000310108"/>
    </source>
</evidence>
<dbReference type="CDD" id="cd08646">
    <property type="entry name" value="FMT_core_Met-tRNA-FMT_N"/>
    <property type="match status" value="1"/>
</dbReference>
<dbReference type="GO" id="GO:0005739">
    <property type="term" value="C:mitochondrion"/>
    <property type="evidence" value="ECO:0007669"/>
    <property type="project" value="TreeGrafter"/>
</dbReference>
<evidence type="ECO:0000313" key="4">
    <source>
        <dbReference type="EMBL" id="TKW51015.1"/>
    </source>
</evidence>
<keyword evidence="4" id="KW-0808">Transferase</keyword>